<comment type="function">
    <text evidence="14 19">Bifunctional enzyme that catalyzes the epimerization of the S- and R-forms of NAD(P)HX and the dehydration of the S-form of NAD(P)HX at the expense of ADP, which is converted to AMP. This allows the repair of both epimers of NAD(P)HX, a damaged form of NAD(P)H that is a result of enzymatic or heat-dependent hydration.</text>
</comment>
<dbReference type="PROSITE" id="PS51385">
    <property type="entry name" value="YJEF_N"/>
    <property type="match status" value="1"/>
</dbReference>
<evidence type="ECO:0000256" key="3">
    <source>
        <dbReference type="ARBA" id="ARBA00006001"/>
    </source>
</evidence>
<gene>
    <name evidence="18" type="primary">nnrE</name>
    <name evidence="17" type="synonym">nnrD</name>
    <name evidence="22" type="ORF">GCM10009799_19160</name>
</gene>
<keyword evidence="5 18" id="KW-0479">Metal-binding</keyword>
<evidence type="ECO:0000259" key="20">
    <source>
        <dbReference type="PROSITE" id="PS51383"/>
    </source>
</evidence>
<comment type="catalytic activity">
    <reaction evidence="15 17 19">
        <text>(6S)-NADHX + ADP = AMP + phosphate + NADH + H(+)</text>
        <dbReference type="Rhea" id="RHEA:32223"/>
        <dbReference type="ChEBI" id="CHEBI:15378"/>
        <dbReference type="ChEBI" id="CHEBI:43474"/>
        <dbReference type="ChEBI" id="CHEBI:57945"/>
        <dbReference type="ChEBI" id="CHEBI:64074"/>
        <dbReference type="ChEBI" id="CHEBI:456215"/>
        <dbReference type="ChEBI" id="CHEBI:456216"/>
        <dbReference type="EC" id="4.2.1.136"/>
    </reaction>
</comment>
<feature type="binding site" evidence="17">
    <location>
        <position position="270"/>
    </location>
    <ligand>
        <name>(6S)-NADPHX</name>
        <dbReference type="ChEBI" id="CHEBI:64076"/>
    </ligand>
</feature>
<dbReference type="EMBL" id="BAAAPC010000007">
    <property type="protein sequence ID" value="GAA1993416.1"/>
    <property type="molecule type" value="Genomic_DNA"/>
</dbReference>
<comment type="catalytic activity">
    <reaction evidence="16 17 19">
        <text>(6S)-NADPHX + ADP = AMP + phosphate + NADPH + H(+)</text>
        <dbReference type="Rhea" id="RHEA:32235"/>
        <dbReference type="ChEBI" id="CHEBI:15378"/>
        <dbReference type="ChEBI" id="CHEBI:43474"/>
        <dbReference type="ChEBI" id="CHEBI:57783"/>
        <dbReference type="ChEBI" id="CHEBI:64076"/>
        <dbReference type="ChEBI" id="CHEBI:456215"/>
        <dbReference type="ChEBI" id="CHEBI:456216"/>
        <dbReference type="EC" id="4.2.1.136"/>
    </reaction>
</comment>
<keyword evidence="9 18" id="KW-0630">Potassium</keyword>
<comment type="cofactor">
    <cofactor evidence="17">
        <name>Mg(2+)</name>
        <dbReference type="ChEBI" id="CHEBI:18420"/>
    </cofactor>
</comment>
<evidence type="ECO:0000256" key="12">
    <source>
        <dbReference type="ARBA" id="ARBA00023239"/>
    </source>
</evidence>
<dbReference type="NCBIfam" id="TIGR00197">
    <property type="entry name" value="yjeF_nterm"/>
    <property type="match status" value="1"/>
</dbReference>
<feature type="binding site" evidence="17">
    <location>
        <position position="448"/>
    </location>
    <ligand>
        <name>AMP</name>
        <dbReference type="ChEBI" id="CHEBI:456215"/>
    </ligand>
</feature>
<feature type="domain" description="YjeF C-terminal" evidence="20">
    <location>
        <begin position="235"/>
        <end position="505"/>
    </location>
</feature>
<evidence type="ECO:0000256" key="6">
    <source>
        <dbReference type="ARBA" id="ARBA00022741"/>
    </source>
</evidence>
<dbReference type="CDD" id="cd01171">
    <property type="entry name" value="YXKO-related"/>
    <property type="match status" value="1"/>
</dbReference>
<keyword evidence="12 17" id="KW-0456">Lyase</keyword>
<evidence type="ECO:0000256" key="11">
    <source>
        <dbReference type="ARBA" id="ARBA00023235"/>
    </source>
</evidence>
<comment type="subunit">
    <text evidence="17">Homotetramer.</text>
</comment>
<comment type="cofactor">
    <cofactor evidence="18 19">
        <name>K(+)</name>
        <dbReference type="ChEBI" id="CHEBI:29103"/>
    </cofactor>
    <text evidence="18 19">Binds 1 potassium ion per subunit.</text>
</comment>
<evidence type="ECO:0000256" key="15">
    <source>
        <dbReference type="ARBA" id="ARBA00048238"/>
    </source>
</evidence>
<feature type="binding site" evidence="18">
    <location>
        <position position="138"/>
    </location>
    <ligand>
        <name>K(+)</name>
        <dbReference type="ChEBI" id="CHEBI:29103"/>
    </ligand>
</feature>
<keyword evidence="10 17" id="KW-0520">NAD</keyword>
<keyword evidence="11 18" id="KW-0413">Isomerase</keyword>
<comment type="similarity">
    <text evidence="3 19">In the N-terminal section; belongs to the NnrE/AIBP family.</text>
</comment>
<evidence type="ECO:0000313" key="22">
    <source>
        <dbReference type="EMBL" id="GAA1993416.1"/>
    </source>
</evidence>
<dbReference type="InterPro" id="IPR030677">
    <property type="entry name" value="Nnr"/>
</dbReference>
<dbReference type="Gene3D" id="3.40.50.10260">
    <property type="entry name" value="YjeF N-terminal domain"/>
    <property type="match status" value="1"/>
</dbReference>
<dbReference type="PANTHER" id="PTHR12592">
    <property type="entry name" value="ATP-DEPENDENT (S)-NAD(P)H-HYDRATE DEHYDRATASE FAMILY MEMBER"/>
    <property type="match status" value="1"/>
</dbReference>
<dbReference type="EC" id="4.2.1.136" evidence="19"/>
<feature type="binding site" evidence="18">
    <location>
        <position position="59"/>
    </location>
    <ligand>
        <name>K(+)</name>
        <dbReference type="ChEBI" id="CHEBI:29103"/>
    </ligand>
</feature>
<dbReference type="InterPro" id="IPR004443">
    <property type="entry name" value="YjeF_N_dom"/>
</dbReference>
<feature type="binding site" evidence="17">
    <location>
        <begin position="419"/>
        <end position="423"/>
    </location>
    <ligand>
        <name>AMP</name>
        <dbReference type="ChEBI" id="CHEBI:456215"/>
    </ligand>
</feature>
<dbReference type="SUPFAM" id="SSF64153">
    <property type="entry name" value="YjeF N-terminal domain-like"/>
    <property type="match status" value="1"/>
</dbReference>
<feature type="binding site" evidence="18">
    <location>
        <begin position="58"/>
        <end position="62"/>
    </location>
    <ligand>
        <name>(6S)-NADPHX</name>
        <dbReference type="ChEBI" id="CHEBI:64076"/>
    </ligand>
</feature>
<evidence type="ECO:0000256" key="10">
    <source>
        <dbReference type="ARBA" id="ARBA00023027"/>
    </source>
</evidence>
<feature type="binding site" evidence="18">
    <location>
        <position position="174"/>
    </location>
    <ligand>
        <name>K(+)</name>
        <dbReference type="ChEBI" id="CHEBI:29103"/>
    </ligand>
</feature>
<evidence type="ECO:0000256" key="4">
    <source>
        <dbReference type="ARBA" id="ARBA00009524"/>
    </source>
</evidence>
<dbReference type="NCBIfam" id="TIGR00196">
    <property type="entry name" value="yjeF_cterm"/>
    <property type="match status" value="1"/>
</dbReference>
<evidence type="ECO:0000256" key="1">
    <source>
        <dbReference type="ARBA" id="ARBA00000013"/>
    </source>
</evidence>
<comment type="caution">
    <text evidence="22">The sequence shown here is derived from an EMBL/GenBank/DDBJ whole genome shotgun (WGS) entry which is preliminary data.</text>
</comment>
<keyword evidence="8 17" id="KW-0521">NADP</keyword>
<comment type="similarity">
    <text evidence="17">Belongs to the NnrD/CARKD family.</text>
</comment>
<comment type="catalytic activity">
    <reaction evidence="2 18 19">
        <text>(6R)-NADPHX = (6S)-NADPHX</text>
        <dbReference type="Rhea" id="RHEA:32227"/>
        <dbReference type="ChEBI" id="CHEBI:64076"/>
        <dbReference type="ChEBI" id="CHEBI:64077"/>
        <dbReference type="EC" id="5.1.99.6"/>
    </reaction>
</comment>
<comment type="similarity">
    <text evidence="18">Belongs to the NnrE/AIBP family.</text>
</comment>
<evidence type="ECO:0000256" key="5">
    <source>
        <dbReference type="ARBA" id="ARBA00022723"/>
    </source>
</evidence>
<evidence type="ECO:0000256" key="8">
    <source>
        <dbReference type="ARBA" id="ARBA00022857"/>
    </source>
</evidence>
<keyword evidence="6 17" id="KW-0547">Nucleotide-binding</keyword>
<dbReference type="Pfam" id="PF03853">
    <property type="entry name" value="YjeF_N"/>
    <property type="match status" value="1"/>
</dbReference>
<evidence type="ECO:0000256" key="13">
    <source>
        <dbReference type="ARBA" id="ARBA00023268"/>
    </source>
</evidence>
<comment type="similarity">
    <text evidence="4 19">In the C-terminal section; belongs to the NnrD/CARKD family.</text>
</comment>
<comment type="function">
    <text evidence="17">Catalyzes the dehydration of the S-form of NAD(P)HX at the expense of ADP, which is converted to AMP. Together with NAD(P)HX epimerase, which catalyzes the epimerization of the S- and R-forms, the enzyme allows the repair of both epimers of NAD(P)HX, a damaged form of NAD(P)H that is a result of enzymatic or heat-dependent hydration.</text>
</comment>
<dbReference type="PROSITE" id="PS51383">
    <property type="entry name" value="YJEF_C_3"/>
    <property type="match status" value="1"/>
</dbReference>
<proteinExistence type="inferred from homology"/>
<comment type="function">
    <text evidence="18">Catalyzes the epimerization of the S- and R-forms of NAD(P)HX, a damaged form of NAD(P)H that is a result of enzymatic or heat-dependent hydration. This is a prerequisite for the S-specific NAD(P)H-hydrate dehydratase to allow the repair of both epimers of NAD(P)HX.</text>
</comment>
<dbReference type="Pfam" id="PF01256">
    <property type="entry name" value="Carb_kinase"/>
    <property type="match status" value="1"/>
</dbReference>
<dbReference type="HAMAP" id="MF_01965">
    <property type="entry name" value="NADHX_dehydratase"/>
    <property type="match status" value="1"/>
</dbReference>
<dbReference type="HAMAP" id="MF_01966">
    <property type="entry name" value="NADHX_epimerase"/>
    <property type="match status" value="1"/>
</dbReference>
<dbReference type="RefSeq" id="WP_344100352.1">
    <property type="nucleotide sequence ID" value="NZ_BAAAPC010000007.1"/>
</dbReference>
<keyword evidence="23" id="KW-1185">Reference proteome</keyword>
<dbReference type="InterPro" id="IPR029056">
    <property type="entry name" value="Ribokinase-like"/>
</dbReference>
<comment type="caution">
    <text evidence="18">Lacks conserved residue(s) required for the propagation of feature annotation.</text>
</comment>
<reference evidence="22 23" key="1">
    <citation type="journal article" date="2019" name="Int. J. Syst. Evol. Microbiol.">
        <title>The Global Catalogue of Microorganisms (GCM) 10K type strain sequencing project: providing services to taxonomists for standard genome sequencing and annotation.</title>
        <authorList>
            <consortium name="The Broad Institute Genomics Platform"/>
            <consortium name="The Broad Institute Genome Sequencing Center for Infectious Disease"/>
            <person name="Wu L."/>
            <person name="Ma J."/>
        </authorList>
    </citation>
    <scope>NUCLEOTIDE SEQUENCE [LARGE SCALE GENOMIC DNA]</scope>
    <source>
        <strain evidence="22 23">JCM 15313</strain>
    </source>
</reference>
<evidence type="ECO:0000256" key="16">
    <source>
        <dbReference type="ARBA" id="ARBA00049209"/>
    </source>
</evidence>
<organism evidence="22 23">
    <name type="scientific">Nocardiopsis rhodophaea</name>
    <dbReference type="NCBI Taxonomy" id="280238"/>
    <lineage>
        <taxon>Bacteria</taxon>
        <taxon>Bacillati</taxon>
        <taxon>Actinomycetota</taxon>
        <taxon>Actinomycetes</taxon>
        <taxon>Streptosporangiales</taxon>
        <taxon>Nocardiopsidaceae</taxon>
        <taxon>Nocardiopsis</taxon>
    </lineage>
</organism>
<evidence type="ECO:0000256" key="9">
    <source>
        <dbReference type="ARBA" id="ARBA00022958"/>
    </source>
</evidence>
<evidence type="ECO:0000256" key="18">
    <source>
        <dbReference type="HAMAP-Rule" id="MF_01966"/>
    </source>
</evidence>
<feature type="binding site" evidence="17">
    <location>
        <position position="331"/>
    </location>
    <ligand>
        <name>(6S)-NADPHX</name>
        <dbReference type="ChEBI" id="CHEBI:64076"/>
    </ligand>
</feature>
<dbReference type="PROSITE" id="PS01050">
    <property type="entry name" value="YJEF_C_2"/>
    <property type="match status" value="1"/>
</dbReference>
<comment type="catalytic activity">
    <reaction evidence="1 18 19">
        <text>(6R)-NADHX = (6S)-NADHX</text>
        <dbReference type="Rhea" id="RHEA:32215"/>
        <dbReference type="ChEBI" id="CHEBI:64074"/>
        <dbReference type="ChEBI" id="CHEBI:64075"/>
        <dbReference type="EC" id="5.1.99.6"/>
    </reaction>
</comment>
<dbReference type="InterPro" id="IPR000631">
    <property type="entry name" value="CARKD"/>
</dbReference>
<keyword evidence="13" id="KW-0511">Multifunctional enzyme</keyword>
<evidence type="ECO:0000256" key="7">
    <source>
        <dbReference type="ARBA" id="ARBA00022840"/>
    </source>
</evidence>
<dbReference type="Gene3D" id="3.40.1190.20">
    <property type="match status" value="1"/>
</dbReference>
<dbReference type="Proteomes" id="UP001501585">
    <property type="component" value="Unassembled WGS sequence"/>
</dbReference>
<sequence>MRYAHTVEAVRKAEGELMARLPDGTLMQRAARGLSATCARMLPRVYGSRVVLLVGSGDNGGDALYTGTNLARRGAAVRAVLTGSRVHEAGLAALRAAGGRTIAVRRQEGGAPDGAPRPDPAPISEAAAEIAAADLIIDGLVGIGGRGGLREPHAAVAALASAAAAPVVAVDLPSGIDADTGAVDGTAVRADVTVTFGTHKPGLFIDPGAERAGVVEFVDIGLGPELPAARVECPQTEDIATLLPAPGGDSDKYRRGVLAIAAGSARYRGAGVLAVGGALRGGVGMVRYAGQSEAVDEVLRSWPETVASVLDPLDPVNGLPNRVAAWVIGPGRGLYPTAMMELTWVLSRELPVLVDADAITLVGREPHLVRERRAPTLLTPHAGELTRLLPGTDRADVEARRLEYATRAADEYGCTVLLKGSTTVIAEPGRPAVVNPTGTPLLATAGSGDVLSGLIGSHLAGGLAPREAALCGAYLHGLAARLANSGAPVSASDLLEALPRAIQAVRRPNVAAAGGVSPGRAASGRFRALGTRSR</sequence>
<keyword evidence="7 17" id="KW-0067">ATP-binding</keyword>
<name>A0ABN2SVV0_9ACTN</name>
<accession>A0ABN2SVV0</accession>
<dbReference type="PANTHER" id="PTHR12592:SF0">
    <property type="entry name" value="ATP-DEPENDENT (S)-NAD(P)H-HYDRATE DEHYDRATASE"/>
    <property type="match status" value="1"/>
</dbReference>
<evidence type="ECO:0000259" key="21">
    <source>
        <dbReference type="PROSITE" id="PS51385"/>
    </source>
</evidence>
<evidence type="ECO:0000256" key="14">
    <source>
        <dbReference type="ARBA" id="ARBA00025153"/>
    </source>
</evidence>
<dbReference type="InterPro" id="IPR036652">
    <property type="entry name" value="YjeF_N_dom_sf"/>
</dbReference>
<dbReference type="PIRSF" id="PIRSF017184">
    <property type="entry name" value="Nnr"/>
    <property type="match status" value="1"/>
</dbReference>
<evidence type="ECO:0000256" key="19">
    <source>
        <dbReference type="PIRNR" id="PIRNR017184"/>
    </source>
</evidence>
<feature type="domain" description="YjeF N-terminal" evidence="21">
    <location>
        <begin position="10"/>
        <end position="228"/>
    </location>
</feature>
<dbReference type="SUPFAM" id="SSF53613">
    <property type="entry name" value="Ribokinase-like"/>
    <property type="match status" value="1"/>
</dbReference>
<evidence type="ECO:0000256" key="17">
    <source>
        <dbReference type="HAMAP-Rule" id="MF_01965"/>
    </source>
</evidence>
<dbReference type="InterPro" id="IPR017953">
    <property type="entry name" value="Carbohydrate_kinase_pred_CS"/>
</dbReference>
<evidence type="ECO:0000313" key="23">
    <source>
        <dbReference type="Proteomes" id="UP001501585"/>
    </source>
</evidence>
<evidence type="ECO:0000256" key="2">
    <source>
        <dbReference type="ARBA" id="ARBA00000909"/>
    </source>
</evidence>
<protein>
    <recommendedName>
        <fullName evidence="19">Bifunctional NAD(P)H-hydrate repair enzyme</fullName>
    </recommendedName>
    <alternativeName>
        <fullName evidence="19">Nicotinamide nucleotide repair protein</fullName>
    </alternativeName>
    <domain>
        <recommendedName>
            <fullName evidence="19">ADP-dependent (S)-NAD(P)H-hydrate dehydratase</fullName>
            <ecNumber evidence="19">4.2.1.136</ecNumber>
        </recommendedName>
        <alternativeName>
            <fullName evidence="19">ADP-dependent NAD(P)HX dehydratase</fullName>
        </alternativeName>
    </domain>
    <domain>
        <recommendedName>
            <fullName evidence="19">NAD(P)H-hydrate epimerase</fullName>
            <ecNumber evidence="19">5.1.99.6</ecNumber>
        </recommendedName>
    </domain>
</protein>
<dbReference type="EC" id="5.1.99.6" evidence="19"/>
<feature type="binding site" evidence="17">
    <location>
        <position position="381"/>
    </location>
    <ligand>
        <name>(6S)-NADPHX</name>
        <dbReference type="ChEBI" id="CHEBI:64076"/>
    </ligand>
</feature>
<feature type="binding site" evidence="18">
    <location>
        <position position="171"/>
    </location>
    <ligand>
        <name>(6S)-NADPHX</name>
        <dbReference type="ChEBI" id="CHEBI:64076"/>
    </ligand>
</feature>
<feature type="binding site" evidence="18">
    <location>
        <begin position="142"/>
        <end position="148"/>
    </location>
    <ligand>
        <name>(6S)-NADPHX</name>
        <dbReference type="ChEBI" id="CHEBI:64076"/>
    </ligand>
</feature>
<feature type="binding site" evidence="17">
    <location>
        <position position="449"/>
    </location>
    <ligand>
        <name>(6S)-NADPHX</name>
        <dbReference type="ChEBI" id="CHEBI:64076"/>
    </ligand>
</feature>